<dbReference type="Pfam" id="PF13454">
    <property type="entry name" value="NAD_binding_9"/>
    <property type="match status" value="1"/>
</dbReference>
<dbReference type="PANTHER" id="PTHR40254:SF1">
    <property type="entry name" value="BLR0577 PROTEIN"/>
    <property type="match status" value="1"/>
</dbReference>
<evidence type="ECO:0000313" key="2">
    <source>
        <dbReference type="EMBL" id="RAK30912.1"/>
    </source>
</evidence>
<dbReference type="InterPro" id="IPR038732">
    <property type="entry name" value="HpyO/CreE_NAD-binding"/>
</dbReference>
<dbReference type="PANTHER" id="PTHR40254">
    <property type="entry name" value="BLR0577 PROTEIN"/>
    <property type="match status" value="1"/>
</dbReference>
<accession>A0A364JW93</accession>
<proteinExistence type="predicted"/>
<feature type="domain" description="FAD-dependent urate hydroxylase HpyO/Asp monooxygenase CreE-like FAD/NAD(P)-binding" evidence="1">
    <location>
        <begin position="2"/>
        <end position="141"/>
    </location>
</feature>
<dbReference type="InterPro" id="IPR052189">
    <property type="entry name" value="L-asp_N-monooxygenase_NS-form"/>
</dbReference>
<dbReference type="Proteomes" id="UP000249453">
    <property type="component" value="Unassembled WGS sequence"/>
</dbReference>
<evidence type="ECO:0000313" key="3">
    <source>
        <dbReference type="Proteomes" id="UP000249453"/>
    </source>
</evidence>
<name>A0A364JW93_9HYPH</name>
<reference evidence="2 3" key="1">
    <citation type="submission" date="2018-06" db="EMBL/GenBank/DDBJ databases">
        <title>Genomic Encyclopedia of Type Strains, Phase IV (KMG-IV): sequencing the most valuable type-strain genomes for metagenomic binning, comparative biology and taxonomic classification.</title>
        <authorList>
            <person name="Goeker M."/>
        </authorList>
    </citation>
    <scope>NUCLEOTIDE SEQUENCE [LARGE SCALE GENOMIC DNA]</scope>
    <source>
        <strain evidence="2 3">DSM 26720</strain>
    </source>
</reference>
<comment type="caution">
    <text evidence="2">The sequence shown here is derived from an EMBL/GenBank/DDBJ whole genome shotgun (WGS) entry which is preliminary data.</text>
</comment>
<sequence length="428" mass="47967">MLVAAQLLRRSDSARVRIFESSGELGQGIAYSTENPRHLLNVRASNMSAFPDKPDDFVDWLRKQNQPTENEAWLPQSFAPRCMYRTYLQNLLAPYLTECPARIVVETSEAVDIDFIQGKPEVTSATGQIYSADALIIATGNETAIRTSTEHVTEYWSSNGYFDLADDQPVAIFGTGLSMVDSVISLLDSGFTGKIYAISRRGLLPASHKTSHSVEINRDALPMHDGAIGLLKFLRNMMRKHDDWRSVIDGLRPHTQHIWAGLSPSQRASFLRHLRPWWDVHRHRMAPEIFDRIAAARHSGQLQLLAAQLISVRKEKTNIRITYRKRRHNNPEEISVGNIIDCRGGNPRFSTTRNPALISLMERGLARPDSCDLGLDVTDRLEIVDQHGNVAGKVFALGPITKGVFWEVTAIPDIRNQAEKIAVTLLDG</sequence>
<dbReference type="AlphaFoldDB" id="A0A364JW93"/>
<dbReference type="SUPFAM" id="SSF51905">
    <property type="entry name" value="FAD/NAD(P)-binding domain"/>
    <property type="match status" value="1"/>
</dbReference>
<organism evidence="2 3">
    <name type="scientific">Falsochrobactrum ovis</name>
    <dbReference type="NCBI Taxonomy" id="1293442"/>
    <lineage>
        <taxon>Bacteria</taxon>
        <taxon>Pseudomonadati</taxon>
        <taxon>Pseudomonadota</taxon>
        <taxon>Alphaproteobacteria</taxon>
        <taxon>Hyphomicrobiales</taxon>
        <taxon>Brucellaceae</taxon>
        <taxon>Falsochrobactrum</taxon>
    </lineage>
</organism>
<dbReference type="Gene3D" id="3.50.50.60">
    <property type="entry name" value="FAD/NAD(P)-binding domain"/>
    <property type="match status" value="1"/>
</dbReference>
<dbReference type="InterPro" id="IPR036188">
    <property type="entry name" value="FAD/NAD-bd_sf"/>
</dbReference>
<keyword evidence="3" id="KW-1185">Reference proteome</keyword>
<evidence type="ECO:0000259" key="1">
    <source>
        <dbReference type="Pfam" id="PF13454"/>
    </source>
</evidence>
<dbReference type="EMBL" id="QLMK01000003">
    <property type="protein sequence ID" value="RAK30912.1"/>
    <property type="molecule type" value="Genomic_DNA"/>
</dbReference>
<protein>
    <submittedName>
        <fullName evidence="2">Putative NAD(P)/FAD-binding protein YdhS</fullName>
    </submittedName>
</protein>
<gene>
    <name evidence="2" type="ORF">C7374_10346</name>
</gene>